<keyword evidence="5 13" id="KW-0812">Transmembrane</keyword>
<evidence type="ECO:0000256" key="1">
    <source>
        <dbReference type="ARBA" id="ARBA00004141"/>
    </source>
</evidence>
<evidence type="ECO:0000256" key="2">
    <source>
        <dbReference type="ARBA" id="ARBA00022448"/>
    </source>
</evidence>
<keyword evidence="8 13" id="KW-1133">Transmembrane helix</keyword>
<keyword evidence="3" id="KW-0109">Calcium transport</keyword>
<dbReference type="GO" id="GO:0005509">
    <property type="term" value="F:calcium ion binding"/>
    <property type="evidence" value="ECO:0007669"/>
    <property type="project" value="InterPro"/>
</dbReference>
<dbReference type="AlphaFoldDB" id="A0A813HRN6"/>
<evidence type="ECO:0000256" key="12">
    <source>
        <dbReference type="ARBA" id="ARBA00023303"/>
    </source>
</evidence>
<protein>
    <recommendedName>
        <fullName evidence="14">EF-hand domain-containing protein</fullName>
    </recommendedName>
</protein>
<keyword evidence="4" id="KW-0107">Calcium channel</keyword>
<dbReference type="SUPFAM" id="SSF47473">
    <property type="entry name" value="EF-hand"/>
    <property type="match status" value="1"/>
</dbReference>
<feature type="domain" description="EF-hand" evidence="14">
    <location>
        <begin position="190"/>
        <end position="225"/>
    </location>
</feature>
<evidence type="ECO:0000256" key="4">
    <source>
        <dbReference type="ARBA" id="ARBA00022673"/>
    </source>
</evidence>
<evidence type="ECO:0000256" key="9">
    <source>
        <dbReference type="ARBA" id="ARBA00023065"/>
    </source>
</evidence>
<evidence type="ECO:0000256" key="7">
    <source>
        <dbReference type="ARBA" id="ARBA00022882"/>
    </source>
</evidence>
<dbReference type="GO" id="GO:0005891">
    <property type="term" value="C:voltage-gated calcium channel complex"/>
    <property type="evidence" value="ECO:0007669"/>
    <property type="project" value="TreeGrafter"/>
</dbReference>
<evidence type="ECO:0000313" key="15">
    <source>
        <dbReference type="EMBL" id="CAE8641452.1"/>
    </source>
</evidence>
<evidence type="ECO:0000256" key="6">
    <source>
        <dbReference type="ARBA" id="ARBA00022837"/>
    </source>
</evidence>
<dbReference type="GO" id="GO:0098703">
    <property type="term" value="P:calcium ion import across plasma membrane"/>
    <property type="evidence" value="ECO:0007669"/>
    <property type="project" value="TreeGrafter"/>
</dbReference>
<feature type="transmembrane region" description="Helical" evidence="13">
    <location>
        <begin position="140"/>
        <end position="165"/>
    </location>
</feature>
<evidence type="ECO:0000256" key="10">
    <source>
        <dbReference type="ARBA" id="ARBA00023136"/>
    </source>
</evidence>
<keyword evidence="2" id="KW-0813">Transport</keyword>
<dbReference type="PANTHER" id="PTHR45628">
    <property type="entry name" value="VOLTAGE-DEPENDENT CALCIUM CHANNEL TYPE A SUBUNIT ALPHA-1"/>
    <property type="match status" value="1"/>
</dbReference>
<evidence type="ECO:0000256" key="3">
    <source>
        <dbReference type="ARBA" id="ARBA00022568"/>
    </source>
</evidence>
<evidence type="ECO:0000256" key="13">
    <source>
        <dbReference type="SAM" id="Phobius"/>
    </source>
</evidence>
<evidence type="ECO:0000256" key="5">
    <source>
        <dbReference type="ARBA" id="ARBA00022692"/>
    </source>
</evidence>
<dbReference type="InterPro" id="IPR002048">
    <property type="entry name" value="EF_hand_dom"/>
</dbReference>
<keyword evidence="6" id="KW-0106">Calcium</keyword>
<feature type="transmembrane region" description="Helical" evidence="13">
    <location>
        <begin position="107"/>
        <end position="128"/>
    </location>
</feature>
<name>A0A813HRN6_POLGL</name>
<dbReference type="Gene3D" id="1.10.238.10">
    <property type="entry name" value="EF-hand"/>
    <property type="match status" value="1"/>
</dbReference>
<dbReference type="Proteomes" id="UP000654075">
    <property type="component" value="Unassembled WGS sequence"/>
</dbReference>
<evidence type="ECO:0000259" key="14">
    <source>
        <dbReference type="PROSITE" id="PS50222"/>
    </source>
</evidence>
<gene>
    <name evidence="15" type="ORF">PGLA1383_LOCUS56079</name>
</gene>
<dbReference type="PROSITE" id="PS00018">
    <property type="entry name" value="EF_HAND_1"/>
    <property type="match status" value="1"/>
</dbReference>
<dbReference type="InterPro" id="IPR005821">
    <property type="entry name" value="Ion_trans_dom"/>
</dbReference>
<accession>A0A813HRN6</accession>
<dbReference type="InterPro" id="IPR011992">
    <property type="entry name" value="EF-hand-dom_pair"/>
</dbReference>
<reference evidence="15" key="1">
    <citation type="submission" date="2021-02" db="EMBL/GenBank/DDBJ databases">
        <authorList>
            <person name="Dougan E. K."/>
            <person name="Rhodes N."/>
            <person name="Thang M."/>
            <person name="Chan C."/>
        </authorList>
    </citation>
    <scope>NUCLEOTIDE SEQUENCE</scope>
</reference>
<proteinExistence type="predicted"/>
<feature type="transmembrane region" description="Helical" evidence="13">
    <location>
        <begin position="51"/>
        <end position="81"/>
    </location>
</feature>
<dbReference type="Pfam" id="PF00520">
    <property type="entry name" value="Ion_trans"/>
    <property type="match status" value="1"/>
</dbReference>
<dbReference type="Gene3D" id="1.10.287.70">
    <property type="match status" value="1"/>
</dbReference>
<keyword evidence="16" id="KW-1185">Reference proteome</keyword>
<evidence type="ECO:0000313" key="16">
    <source>
        <dbReference type="Proteomes" id="UP000654075"/>
    </source>
</evidence>
<dbReference type="SUPFAM" id="SSF81324">
    <property type="entry name" value="Voltage-gated potassium channels"/>
    <property type="match status" value="1"/>
</dbReference>
<dbReference type="InterPro" id="IPR050599">
    <property type="entry name" value="VDCC_alpha-1_subunit"/>
</dbReference>
<keyword evidence="7" id="KW-0851">Voltage-gated channel</keyword>
<comment type="subcellular location">
    <subcellularLocation>
        <location evidence="1">Membrane</location>
        <topology evidence="1">Multi-pass membrane protein</topology>
    </subcellularLocation>
</comment>
<organism evidence="15 16">
    <name type="scientific">Polarella glacialis</name>
    <name type="common">Dinoflagellate</name>
    <dbReference type="NCBI Taxonomy" id="89957"/>
    <lineage>
        <taxon>Eukaryota</taxon>
        <taxon>Sar</taxon>
        <taxon>Alveolata</taxon>
        <taxon>Dinophyceae</taxon>
        <taxon>Suessiales</taxon>
        <taxon>Suessiaceae</taxon>
        <taxon>Polarella</taxon>
    </lineage>
</organism>
<dbReference type="InterPro" id="IPR018247">
    <property type="entry name" value="EF_Hand_1_Ca_BS"/>
</dbReference>
<keyword evidence="11" id="KW-0325">Glycoprotein</keyword>
<keyword evidence="9" id="KW-0406">Ion transport</keyword>
<dbReference type="PROSITE" id="PS50222">
    <property type="entry name" value="EF_HAND_2"/>
    <property type="match status" value="2"/>
</dbReference>
<dbReference type="GO" id="GO:0008331">
    <property type="term" value="F:high voltage-gated calcium channel activity"/>
    <property type="evidence" value="ECO:0007669"/>
    <property type="project" value="TreeGrafter"/>
</dbReference>
<comment type="caution">
    <text evidence="15">The sequence shown here is derived from an EMBL/GenBank/DDBJ whole genome shotgun (WGS) entry which is preliminary data.</text>
</comment>
<keyword evidence="10 13" id="KW-0472">Membrane</keyword>
<sequence length="397" mass="44624">MMYALEANQNSNSSARFGASNLRALRIVRITRIIRVTKIARVMRFIKALRTLVASIICTLRSLLWAMILLCLIVYVFSILFTQAVGDFLDENSGSISNEDLILINKYWGGVGSSMLTLFMSISSGVSWELPLGVLQQMSPVWVLAFVFYISFTYFAVLNVVTGVFCQSAIESAQSDHDMAMQSIVANKETHMKKNKSLFKDLDDDDSGYLTFEELRENISKESVQTYFEHLEIDVDDAWNLFKLLDVDGGAVIEIEEFLMGCLRLRGSAKALELAKLHYEQNRMAKKQSTFMEHVEAQLRKIDKRAVVMLHKFDEVVQTQTLDSAVHLSDQNSIVKLKDGLGNDGATSWPSLILSDQGDECIPQEISHQQINPLLLLAMPSDAQILGAEESEEVLEM</sequence>
<dbReference type="PANTHER" id="PTHR45628:SF7">
    <property type="entry name" value="VOLTAGE-DEPENDENT CALCIUM CHANNEL TYPE A SUBUNIT ALPHA-1"/>
    <property type="match status" value="1"/>
</dbReference>
<evidence type="ECO:0000256" key="11">
    <source>
        <dbReference type="ARBA" id="ARBA00023180"/>
    </source>
</evidence>
<dbReference type="CDD" id="cd00051">
    <property type="entry name" value="EFh"/>
    <property type="match status" value="1"/>
</dbReference>
<dbReference type="OrthoDB" id="445895at2759"/>
<dbReference type="EMBL" id="CAJNNV010032896">
    <property type="protein sequence ID" value="CAE8641452.1"/>
    <property type="molecule type" value="Genomic_DNA"/>
</dbReference>
<keyword evidence="12" id="KW-0407">Ion channel</keyword>
<evidence type="ECO:0000256" key="8">
    <source>
        <dbReference type="ARBA" id="ARBA00022989"/>
    </source>
</evidence>
<feature type="domain" description="EF-hand" evidence="14">
    <location>
        <begin position="233"/>
        <end position="268"/>
    </location>
</feature>